<name>A0A8R7TGX0_TRIUA</name>
<evidence type="ECO:0000256" key="1">
    <source>
        <dbReference type="SAM" id="MobiDB-lite"/>
    </source>
</evidence>
<organism evidence="2 3">
    <name type="scientific">Triticum urartu</name>
    <name type="common">Red wild einkorn</name>
    <name type="synonym">Crithodium urartu</name>
    <dbReference type="NCBI Taxonomy" id="4572"/>
    <lineage>
        <taxon>Eukaryota</taxon>
        <taxon>Viridiplantae</taxon>
        <taxon>Streptophyta</taxon>
        <taxon>Embryophyta</taxon>
        <taxon>Tracheophyta</taxon>
        <taxon>Spermatophyta</taxon>
        <taxon>Magnoliopsida</taxon>
        <taxon>Liliopsida</taxon>
        <taxon>Poales</taxon>
        <taxon>Poaceae</taxon>
        <taxon>BOP clade</taxon>
        <taxon>Pooideae</taxon>
        <taxon>Triticodae</taxon>
        <taxon>Triticeae</taxon>
        <taxon>Triticinae</taxon>
        <taxon>Triticum</taxon>
    </lineage>
</organism>
<sequence>KKNSAPTVPAPHLFHLPSRTPPSHLPAARIQPTASRRPPPTHLPRRRDPTMNPPPRRRDPATNPPPCRRDPAAAQPPPTQPPIAGILPPRDSHQLTSHVAGIHPSAAFLLCCRDLPPLPLRPSSLMCLPRSATRCTFPHW</sequence>
<keyword evidence="3" id="KW-1185">Reference proteome</keyword>
<proteinExistence type="predicted"/>
<evidence type="ECO:0000313" key="2">
    <source>
        <dbReference type="EnsemblPlants" id="TuG1812G0200002610.01.T01.cds258649"/>
    </source>
</evidence>
<dbReference type="Proteomes" id="UP000015106">
    <property type="component" value="Chromosome 2"/>
</dbReference>
<feature type="region of interest" description="Disordered" evidence="1">
    <location>
        <begin position="1"/>
        <end position="98"/>
    </location>
</feature>
<reference evidence="2" key="2">
    <citation type="submission" date="2018-03" db="EMBL/GenBank/DDBJ databases">
        <title>The Triticum urartu genome reveals the dynamic nature of wheat genome evolution.</title>
        <authorList>
            <person name="Ling H."/>
            <person name="Ma B."/>
            <person name="Shi X."/>
            <person name="Liu H."/>
            <person name="Dong L."/>
            <person name="Sun H."/>
            <person name="Cao Y."/>
            <person name="Gao Q."/>
            <person name="Zheng S."/>
            <person name="Li Y."/>
            <person name="Yu Y."/>
            <person name="Du H."/>
            <person name="Qi M."/>
            <person name="Li Y."/>
            <person name="Yu H."/>
            <person name="Cui Y."/>
            <person name="Wang N."/>
            <person name="Chen C."/>
            <person name="Wu H."/>
            <person name="Zhao Y."/>
            <person name="Zhang J."/>
            <person name="Li Y."/>
            <person name="Zhou W."/>
            <person name="Zhang B."/>
            <person name="Hu W."/>
            <person name="Eijk M."/>
            <person name="Tang J."/>
            <person name="Witsenboer H."/>
            <person name="Zhao S."/>
            <person name="Li Z."/>
            <person name="Zhang A."/>
            <person name="Wang D."/>
            <person name="Liang C."/>
        </authorList>
    </citation>
    <scope>NUCLEOTIDE SEQUENCE [LARGE SCALE GENOMIC DNA]</scope>
    <source>
        <strain evidence="2">cv. G1812</strain>
    </source>
</reference>
<reference evidence="2" key="3">
    <citation type="submission" date="2022-06" db="UniProtKB">
        <authorList>
            <consortium name="EnsemblPlants"/>
        </authorList>
    </citation>
    <scope>IDENTIFICATION</scope>
</reference>
<reference evidence="3" key="1">
    <citation type="journal article" date="2013" name="Nature">
        <title>Draft genome of the wheat A-genome progenitor Triticum urartu.</title>
        <authorList>
            <person name="Ling H.Q."/>
            <person name="Zhao S."/>
            <person name="Liu D."/>
            <person name="Wang J."/>
            <person name="Sun H."/>
            <person name="Zhang C."/>
            <person name="Fan H."/>
            <person name="Li D."/>
            <person name="Dong L."/>
            <person name="Tao Y."/>
            <person name="Gao C."/>
            <person name="Wu H."/>
            <person name="Li Y."/>
            <person name="Cui Y."/>
            <person name="Guo X."/>
            <person name="Zheng S."/>
            <person name="Wang B."/>
            <person name="Yu K."/>
            <person name="Liang Q."/>
            <person name="Yang W."/>
            <person name="Lou X."/>
            <person name="Chen J."/>
            <person name="Feng M."/>
            <person name="Jian J."/>
            <person name="Zhang X."/>
            <person name="Luo G."/>
            <person name="Jiang Y."/>
            <person name="Liu J."/>
            <person name="Wang Z."/>
            <person name="Sha Y."/>
            <person name="Zhang B."/>
            <person name="Wu H."/>
            <person name="Tang D."/>
            <person name="Shen Q."/>
            <person name="Xue P."/>
            <person name="Zou S."/>
            <person name="Wang X."/>
            <person name="Liu X."/>
            <person name="Wang F."/>
            <person name="Yang Y."/>
            <person name="An X."/>
            <person name="Dong Z."/>
            <person name="Zhang K."/>
            <person name="Zhang X."/>
            <person name="Luo M.C."/>
            <person name="Dvorak J."/>
            <person name="Tong Y."/>
            <person name="Wang J."/>
            <person name="Yang H."/>
            <person name="Li Z."/>
            <person name="Wang D."/>
            <person name="Zhang A."/>
            <person name="Wang J."/>
        </authorList>
    </citation>
    <scope>NUCLEOTIDE SEQUENCE</scope>
    <source>
        <strain evidence="3">cv. G1812</strain>
    </source>
</reference>
<accession>A0A8R7TGX0</accession>
<dbReference type="AlphaFoldDB" id="A0A8R7TGX0"/>
<dbReference type="EnsemblPlants" id="TuG1812G0200002610.01.T01">
    <property type="protein sequence ID" value="TuG1812G0200002610.01.T01.cds258649"/>
    <property type="gene ID" value="TuG1812G0200002610.01"/>
</dbReference>
<evidence type="ECO:0000313" key="3">
    <source>
        <dbReference type="Proteomes" id="UP000015106"/>
    </source>
</evidence>
<dbReference type="Gramene" id="TuG1812G0200002610.01.T01">
    <property type="protein sequence ID" value="TuG1812G0200002610.01.T01.cds258649"/>
    <property type="gene ID" value="TuG1812G0200002610.01"/>
</dbReference>
<protein>
    <submittedName>
        <fullName evidence="2">Uncharacterized protein</fullName>
    </submittedName>
</protein>